<dbReference type="AlphaFoldDB" id="A0A133Q2Q9"/>
<dbReference type="GO" id="GO:0006508">
    <property type="term" value="P:proteolysis"/>
    <property type="evidence" value="ECO:0007669"/>
    <property type="project" value="UniProtKB-KW"/>
</dbReference>
<proteinExistence type="inferred from homology"/>
<dbReference type="EMBL" id="LRQG01000146">
    <property type="protein sequence ID" value="KXA37159.1"/>
    <property type="molecule type" value="Genomic_DNA"/>
</dbReference>
<dbReference type="NCBIfam" id="TIGR00225">
    <property type="entry name" value="prc"/>
    <property type="match status" value="1"/>
</dbReference>
<evidence type="ECO:0000256" key="6">
    <source>
        <dbReference type="SAM" id="SignalP"/>
    </source>
</evidence>
<gene>
    <name evidence="9" type="ORF">HMPREF3226_01785</name>
</gene>
<evidence type="ECO:0000256" key="2">
    <source>
        <dbReference type="ARBA" id="ARBA00022670"/>
    </source>
</evidence>
<keyword evidence="10" id="KW-1185">Reference proteome</keyword>
<keyword evidence="3 5" id="KW-0378">Hydrolase</keyword>
<evidence type="ECO:0000259" key="7">
    <source>
        <dbReference type="SMART" id="SM00228"/>
    </source>
</evidence>
<dbReference type="STRING" id="28128.HMPREF3226_01785"/>
<dbReference type="InterPro" id="IPR001478">
    <property type="entry name" value="PDZ"/>
</dbReference>
<evidence type="ECO:0000256" key="5">
    <source>
        <dbReference type="RuleBase" id="RU004404"/>
    </source>
</evidence>
<name>A0A133Q2Q9_9BACT</name>
<feature type="domain" description="PDZ" evidence="7">
    <location>
        <begin position="97"/>
        <end position="170"/>
    </location>
</feature>
<comment type="similarity">
    <text evidence="1 5">Belongs to the peptidase S41A family.</text>
</comment>
<dbReference type="eggNOG" id="COG0793">
    <property type="taxonomic scope" value="Bacteria"/>
</dbReference>
<evidence type="ECO:0000256" key="3">
    <source>
        <dbReference type="ARBA" id="ARBA00022801"/>
    </source>
</evidence>
<dbReference type="Gene3D" id="2.30.42.10">
    <property type="match status" value="1"/>
</dbReference>
<evidence type="ECO:0000256" key="4">
    <source>
        <dbReference type="ARBA" id="ARBA00022825"/>
    </source>
</evidence>
<organism evidence="9 10">
    <name type="scientific">Prevotella corporis</name>
    <dbReference type="NCBI Taxonomy" id="28128"/>
    <lineage>
        <taxon>Bacteria</taxon>
        <taxon>Pseudomonadati</taxon>
        <taxon>Bacteroidota</taxon>
        <taxon>Bacteroidia</taxon>
        <taxon>Bacteroidales</taxon>
        <taxon>Prevotellaceae</taxon>
        <taxon>Prevotella</taxon>
    </lineage>
</organism>
<dbReference type="Gene3D" id="3.90.226.10">
    <property type="entry name" value="2-enoyl-CoA Hydratase, Chain A, domain 1"/>
    <property type="match status" value="1"/>
</dbReference>
<dbReference type="GO" id="GO:0030288">
    <property type="term" value="C:outer membrane-bounded periplasmic space"/>
    <property type="evidence" value="ECO:0007669"/>
    <property type="project" value="TreeGrafter"/>
</dbReference>
<dbReference type="Gene3D" id="3.30.750.44">
    <property type="match status" value="1"/>
</dbReference>
<evidence type="ECO:0000256" key="1">
    <source>
        <dbReference type="ARBA" id="ARBA00009179"/>
    </source>
</evidence>
<comment type="caution">
    <text evidence="9">The sequence shown here is derived from an EMBL/GenBank/DDBJ whole genome shotgun (WGS) entry which is preliminary data.</text>
</comment>
<dbReference type="CDD" id="cd07560">
    <property type="entry name" value="Peptidase_S41_CPP"/>
    <property type="match status" value="1"/>
</dbReference>
<dbReference type="Pfam" id="PF03572">
    <property type="entry name" value="Peptidase_S41"/>
    <property type="match status" value="1"/>
</dbReference>
<accession>A0A133Q2Q9</accession>
<feature type="domain" description="Tail specific protease" evidence="8">
    <location>
        <begin position="172"/>
        <end position="357"/>
    </location>
</feature>
<dbReference type="InterPro" id="IPR041489">
    <property type="entry name" value="PDZ_6"/>
</dbReference>
<dbReference type="CDD" id="cd06782">
    <property type="entry name" value="cpPDZ_CPP-like"/>
    <property type="match status" value="1"/>
</dbReference>
<dbReference type="SMART" id="SM00228">
    <property type="entry name" value="PDZ"/>
    <property type="match status" value="1"/>
</dbReference>
<evidence type="ECO:0000313" key="10">
    <source>
        <dbReference type="Proteomes" id="UP000070533"/>
    </source>
</evidence>
<dbReference type="Proteomes" id="UP000070533">
    <property type="component" value="Unassembled WGS sequence"/>
</dbReference>
<feature type="chain" id="PRO_5007458635" evidence="6">
    <location>
        <begin position="23"/>
        <end position="571"/>
    </location>
</feature>
<dbReference type="PANTHER" id="PTHR32060:SF30">
    <property type="entry name" value="CARBOXY-TERMINAL PROCESSING PROTEASE CTPA"/>
    <property type="match status" value="1"/>
</dbReference>
<protein>
    <submittedName>
        <fullName evidence="9">Peptidase, S41 family</fullName>
    </submittedName>
</protein>
<reference evidence="10" key="1">
    <citation type="submission" date="2016-01" db="EMBL/GenBank/DDBJ databases">
        <authorList>
            <person name="Mitreva M."/>
            <person name="Pepin K.H."/>
            <person name="Mihindukulasuriya K.A."/>
            <person name="Fulton R."/>
            <person name="Fronick C."/>
            <person name="O'Laughlin M."/>
            <person name="Miner T."/>
            <person name="Herter B."/>
            <person name="Rosa B.A."/>
            <person name="Cordes M."/>
            <person name="Tomlinson C."/>
            <person name="Wollam A."/>
            <person name="Palsikar V.B."/>
            <person name="Mardis E.R."/>
            <person name="Wilson R.K."/>
        </authorList>
    </citation>
    <scope>NUCLEOTIDE SEQUENCE [LARGE SCALE GENOMIC DNA]</scope>
    <source>
        <strain evidence="10">MJR7716</strain>
    </source>
</reference>
<dbReference type="SUPFAM" id="SSF52096">
    <property type="entry name" value="ClpP/crotonase"/>
    <property type="match status" value="1"/>
</dbReference>
<dbReference type="GO" id="GO:0008236">
    <property type="term" value="F:serine-type peptidase activity"/>
    <property type="evidence" value="ECO:0007669"/>
    <property type="project" value="UniProtKB-KW"/>
</dbReference>
<dbReference type="InterPro" id="IPR029045">
    <property type="entry name" value="ClpP/crotonase-like_dom_sf"/>
</dbReference>
<sequence length="571" mass="64082">MKKKIFLAFALWLLAFCSTVMAQGTASKDHNFKVAKNLETFSAIYKYLEMMYVDTLDADEVVGTGINAMLRSLDPYTIYYPEEKVKDLNMMISGKYAGIGAIVRYNMALQNVVIDEPYEKMPAAEVGLRKGDIILSIDDSTMAGKPVTYVSEHLRGDAGTRFILKVKRPTTGKTMSFKITRKAIQLPSVPYYGLQENGIGYLNLNSFTTDCAKEVRRAFLEMKRAGMTSLVFDLRNNGGGSLQEAIDIVNMFVPKGLTLVKTVGKLERANKEYKTAVEPIDTVMPIVVLVNRETASASEITSGSLQDLDRAVILGTRTYGKGLVQAPMNLPYNGNLKLTTSKYYIPSGRCIQAINYKHNNGGYIEHVPDSLTHLFHTANGREVRDGGGIKPDIEILPDSLPNIAYYLASVGRDSTEVMLNWELQYIKNHPTIAPAKTFIISDDDYESFKQAVLDSGFKYDRESKKYMENLVKLAKFEGYYDDAKAEFDALDKKLNHNLSKDLDYNKQTLKQVLTSDLVSSYYFQRGSIENSLQFDKQWKAAVQLLNDKPKYQKLLTPVSRQATESAEGNKR</sequence>
<dbReference type="InterPro" id="IPR004447">
    <property type="entry name" value="Peptidase_S41A"/>
</dbReference>
<evidence type="ECO:0000259" key="8">
    <source>
        <dbReference type="SMART" id="SM00245"/>
    </source>
</evidence>
<keyword evidence="2 5" id="KW-0645">Protease</keyword>
<dbReference type="SUPFAM" id="SSF50156">
    <property type="entry name" value="PDZ domain-like"/>
    <property type="match status" value="1"/>
</dbReference>
<dbReference type="PATRIC" id="fig|28128.5.peg.1831"/>
<dbReference type="Pfam" id="PF17820">
    <property type="entry name" value="PDZ_6"/>
    <property type="match status" value="1"/>
</dbReference>
<dbReference type="PANTHER" id="PTHR32060">
    <property type="entry name" value="TAIL-SPECIFIC PROTEASE"/>
    <property type="match status" value="1"/>
</dbReference>
<dbReference type="RefSeq" id="WP_036891608.1">
    <property type="nucleotide sequence ID" value="NZ_BAAAXP010000011.1"/>
</dbReference>
<dbReference type="GO" id="GO:0007165">
    <property type="term" value="P:signal transduction"/>
    <property type="evidence" value="ECO:0007669"/>
    <property type="project" value="TreeGrafter"/>
</dbReference>
<dbReference type="OrthoDB" id="9812068at2"/>
<dbReference type="InterPro" id="IPR036034">
    <property type="entry name" value="PDZ_sf"/>
</dbReference>
<feature type="signal peptide" evidence="6">
    <location>
        <begin position="1"/>
        <end position="22"/>
    </location>
</feature>
<keyword evidence="6" id="KW-0732">Signal</keyword>
<dbReference type="GO" id="GO:0004175">
    <property type="term" value="F:endopeptidase activity"/>
    <property type="evidence" value="ECO:0007669"/>
    <property type="project" value="TreeGrafter"/>
</dbReference>
<evidence type="ECO:0000313" key="9">
    <source>
        <dbReference type="EMBL" id="KXA37159.1"/>
    </source>
</evidence>
<dbReference type="SMART" id="SM00245">
    <property type="entry name" value="TSPc"/>
    <property type="match status" value="1"/>
</dbReference>
<dbReference type="InterPro" id="IPR005151">
    <property type="entry name" value="Tail-specific_protease"/>
</dbReference>
<keyword evidence="4 5" id="KW-0720">Serine protease</keyword>